<dbReference type="Proteomes" id="UP000781932">
    <property type="component" value="Unassembled WGS sequence"/>
</dbReference>
<proteinExistence type="predicted"/>
<reference evidence="2" key="1">
    <citation type="submission" date="2020-03" db="EMBL/GenBank/DDBJ databases">
        <authorList>
            <person name="He L."/>
        </authorList>
    </citation>
    <scope>NUCLEOTIDE SEQUENCE</scope>
    <source>
        <strain evidence="2">CkLH20</strain>
    </source>
</reference>
<dbReference type="OrthoDB" id="423498at2759"/>
<dbReference type="AlphaFoldDB" id="A0A9P6ICS2"/>
<dbReference type="GeneID" id="62161999"/>
<feature type="compositionally biased region" description="Polar residues" evidence="1">
    <location>
        <begin position="92"/>
        <end position="102"/>
    </location>
</feature>
<dbReference type="EMBL" id="JAATWM020000018">
    <property type="protein sequence ID" value="KAF9876265.1"/>
    <property type="molecule type" value="Genomic_DNA"/>
</dbReference>
<sequence length="129" mass="13706">MAFQALRTINRRAATSLRAPTTTRTFAYTATTRFPYKDSQDRNSLNPGSTEATKSGRDQDAAKDSQAFDPSRTRPEEERAAGGEELESSGANQKQSKPQGTNPDKKGAGKEVKKGGKSKGGSAPKAGSL</sequence>
<feature type="compositionally biased region" description="Basic and acidic residues" evidence="1">
    <location>
        <begin position="103"/>
        <end position="114"/>
    </location>
</feature>
<feature type="region of interest" description="Disordered" evidence="1">
    <location>
        <begin position="10"/>
        <end position="129"/>
    </location>
</feature>
<feature type="compositionally biased region" description="Low complexity" evidence="1">
    <location>
        <begin position="18"/>
        <end position="34"/>
    </location>
</feature>
<protein>
    <submittedName>
        <fullName evidence="2">Uncharacterized protein</fullName>
    </submittedName>
</protein>
<feature type="compositionally biased region" description="Basic and acidic residues" evidence="1">
    <location>
        <begin position="71"/>
        <end position="82"/>
    </location>
</feature>
<gene>
    <name evidence="2" type="ORF">CkaCkLH20_06208</name>
</gene>
<evidence type="ECO:0000313" key="2">
    <source>
        <dbReference type="EMBL" id="KAF9876265.1"/>
    </source>
</evidence>
<feature type="compositionally biased region" description="Polar residues" evidence="1">
    <location>
        <begin position="42"/>
        <end position="53"/>
    </location>
</feature>
<keyword evidence="3" id="KW-1185">Reference proteome</keyword>
<evidence type="ECO:0000256" key="1">
    <source>
        <dbReference type="SAM" id="MobiDB-lite"/>
    </source>
</evidence>
<feature type="compositionally biased region" description="Basic and acidic residues" evidence="1">
    <location>
        <begin position="54"/>
        <end position="63"/>
    </location>
</feature>
<dbReference type="PANTHER" id="PTHR42090">
    <property type="match status" value="1"/>
</dbReference>
<organism evidence="2 3">
    <name type="scientific">Colletotrichum karsti</name>
    <dbReference type="NCBI Taxonomy" id="1095194"/>
    <lineage>
        <taxon>Eukaryota</taxon>
        <taxon>Fungi</taxon>
        <taxon>Dikarya</taxon>
        <taxon>Ascomycota</taxon>
        <taxon>Pezizomycotina</taxon>
        <taxon>Sordariomycetes</taxon>
        <taxon>Hypocreomycetidae</taxon>
        <taxon>Glomerellales</taxon>
        <taxon>Glomerellaceae</taxon>
        <taxon>Colletotrichum</taxon>
        <taxon>Colletotrichum boninense species complex</taxon>
    </lineage>
</organism>
<evidence type="ECO:0000313" key="3">
    <source>
        <dbReference type="Proteomes" id="UP000781932"/>
    </source>
</evidence>
<reference evidence="2" key="2">
    <citation type="submission" date="2020-11" db="EMBL/GenBank/DDBJ databases">
        <title>Whole genome sequencing of Colletotrichum sp.</title>
        <authorList>
            <person name="Li H."/>
        </authorList>
    </citation>
    <scope>NUCLEOTIDE SEQUENCE</scope>
    <source>
        <strain evidence="2">CkLH20</strain>
    </source>
</reference>
<dbReference type="RefSeq" id="XP_038745726.1">
    <property type="nucleotide sequence ID" value="XM_038888925.1"/>
</dbReference>
<feature type="compositionally biased region" description="Low complexity" evidence="1">
    <location>
        <begin position="120"/>
        <end position="129"/>
    </location>
</feature>
<name>A0A9P6ICS2_9PEZI</name>
<accession>A0A9P6ICS2</accession>
<dbReference type="PANTHER" id="PTHR42090:SF1">
    <property type="match status" value="1"/>
</dbReference>
<comment type="caution">
    <text evidence="2">The sequence shown here is derived from an EMBL/GenBank/DDBJ whole genome shotgun (WGS) entry which is preliminary data.</text>
</comment>